<dbReference type="InterPro" id="IPR036640">
    <property type="entry name" value="ABC1_TM_sf"/>
</dbReference>
<feature type="compositionally biased region" description="Polar residues" evidence="7">
    <location>
        <begin position="556"/>
        <end position="578"/>
    </location>
</feature>
<dbReference type="PROSITE" id="PS50893">
    <property type="entry name" value="ABC_TRANSPORTER_2"/>
    <property type="match status" value="1"/>
</dbReference>
<dbReference type="Pfam" id="PF00005">
    <property type="entry name" value="ABC_tran"/>
    <property type="match status" value="1"/>
</dbReference>
<dbReference type="InterPro" id="IPR039421">
    <property type="entry name" value="Type_1_exporter"/>
</dbReference>
<evidence type="ECO:0000256" key="8">
    <source>
        <dbReference type="SAM" id="Phobius"/>
    </source>
</evidence>
<keyword evidence="3" id="KW-0547">Nucleotide-binding</keyword>
<dbReference type="PANTHER" id="PTHR43394:SF1">
    <property type="entry name" value="ATP-BINDING CASSETTE SUB-FAMILY B MEMBER 10, MITOCHONDRIAL"/>
    <property type="match status" value="1"/>
</dbReference>
<evidence type="ECO:0000313" key="11">
    <source>
        <dbReference type="EMBL" id="CRH04566.1"/>
    </source>
</evidence>
<feature type="region of interest" description="Disordered" evidence="7">
    <location>
        <begin position="542"/>
        <end position="578"/>
    </location>
</feature>
<keyword evidence="11" id="KW-0645">Protease</keyword>
<evidence type="ECO:0000256" key="4">
    <source>
        <dbReference type="ARBA" id="ARBA00022840"/>
    </source>
</evidence>
<organism evidence="11">
    <name type="scientific">Magnetococcus massalia (strain MO-1)</name>
    <dbReference type="NCBI Taxonomy" id="451514"/>
    <lineage>
        <taxon>Bacteria</taxon>
        <taxon>Pseudomonadati</taxon>
        <taxon>Pseudomonadota</taxon>
        <taxon>Magnetococcia</taxon>
        <taxon>Magnetococcales</taxon>
        <taxon>Magnetococcaceae</taxon>
        <taxon>Magnetococcus</taxon>
    </lineage>
</organism>
<dbReference type="GO" id="GO:0016887">
    <property type="term" value="F:ATP hydrolysis activity"/>
    <property type="evidence" value="ECO:0007669"/>
    <property type="project" value="InterPro"/>
</dbReference>
<feature type="transmembrane region" description="Helical" evidence="8">
    <location>
        <begin position="232"/>
        <end position="250"/>
    </location>
</feature>
<evidence type="ECO:0000256" key="7">
    <source>
        <dbReference type="SAM" id="MobiDB-lite"/>
    </source>
</evidence>
<dbReference type="GO" id="GO:0005524">
    <property type="term" value="F:ATP binding"/>
    <property type="evidence" value="ECO:0007669"/>
    <property type="project" value="UniProtKB-KW"/>
</dbReference>
<dbReference type="SMART" id="SM00382">
    <property type="entry name" value="AAA"/>
    <property type="match status" value="1"/>
</dbReference>
<name>A0A1S7LFH2_MAGMO</name>
<evidence type="ECO:0000256" key="5">
    <source>
        <dbReference type="ARBA" id="ARBA00022989"/>
    </source>
</evidence>
<feature type="transmembrane region" description="Helical" evidence="8">
    <location>
        <begin position="119"/>
        <end position="137"/>
    </location>
</feature>
<dbReference type="InterPro" id="IPR010128">
    <property type="entry name" value="ATPase_T1SS_PrtD-like"/>
</dbReference>
<dbReference type="InterPro" id="IPR003593">
    <property type="entry name" value="AAA+_ATPase"/>
</dbReference>
<feature type="domain" description="ABC transmembrane type-1" evidence="10">
    <location>
        <begin position="13"/>
        <end position="285"/>
    </location>
</feature>
<dbReference type="InterPro" id="IPR003439">
    <property type="entry name" value="ABC_transporter-like_ATP-bd"/>
</dbReference>
<dbReference type="GO" id="GO:0005886">
    <property type="term" value="C:plasma membrane"/>
    <property type="evidence" value="ECO:0007669"/>
    <property type="project" value="UniProtKB-SubCell"/>
</dbReference>
<feature type="transmembrane region" description="Helical" evidence="8">
    <location>
        <begin position="143"/>
        <end position="160"/>
    </location>
</feature>
<dbReference type="Gene3D" id="1.20.1560.10">
    <property type="entry name" value="ABC transporter type 1, transmembrane domain"/>
    <property type="match status" value="1"/>
</dbReference>
<dbReference type="EMBL" id="LO017727">
    <property type="protein sequence ID" value="CRH04566.1"/>
    <property type="molecule type" value="Genomic_DNA"/>
</dbReference>
<keyword evidence="11" id="KW-0378">Hydrolase</keyword>
<dbReference type="GO" id="GO:0015421">
    <property type="term" value="F:ABC-type oligopeptide transporter activity"/>
    <property type="evidence" value="ECO:0007669"/>
    <property type="project" value="TreeGrafter"/>
</dbReference>
<dbReference type="SUPFAM" id="SSF90123">
    <property type="entry name" value="ABC transporter transmembrane region"/>
    <property type="match status" value="1"/>
</dbReference>
<dbReference type="Pfam" id="PF00664">
    <property type="entry name" value="ABC_membrane"/>
    <property type="match status" value="1"/>
</dbReference>
<proteinExistence type="predicted"/>
<dbReference type="PANTHER" id="PTHR43394">
    <property type="entry name" value="ATP-DEPENDENT PERMEASE MDL1, MITOCHONDRIAL"/>
    <property type="match status" value="1"/>
</dbReference>
<gene>
    <name evidence="11" type="primary">aprD</name>
    <name evidence="11" type="ORF">MAGMO_0353</name>
</gene>
<dbReference type="GO" id="GO:0030253">
    <property type="term" value="P:protein secretion by the type I secretion system"/>
    <property type="evidence" value="ECO:0007669"/>
    <property type="project" value="InterPro"/>
</dbReference>
<keyword evidence="6 8" id="KW-0472">Membrane</keyword>
<dbReference type="GO" id="GO:0008233">
    <property type="term" value="F:peptidase activity"/>
    <property type="evidence" value="ECO:0007669"/>
    <property type="project" value="UniProtKB-KW"/>
</dbReference>
<evidence type="ECO:0000256" key="2">
    <source>
        <dbReference type="ARBA" id="ARBA00022692"/>
    </source>
</evidence>
<keyword evidence="5 8" id="KW-1133">Transmembrane helix</keyword>
<dbReference type="InterPro" id="IPR027417">
    <property type="entry name" value="P-loop_NTPase"/>
</dbReference>
<dbReference type="SUPFAM" id="SSF52540">
    <property type="entry name" value="P-loop containing nucleoside triphosphate hydrolases"/>
    <property type="match status" value="1"/>
</dbReference>
<evidence type="ECO:0000259" key="10">
    <source>
        <dbReference type="PROSITE" id="PS50929"/>
    </source>
</evidence>
<keyword evidence="2 8" id="KW-0812">Transmembrane</keyword>
<dbReference type="GO" id="GO:0006508">
    <property type="term" value="P:proteolysis"/>
    <property type="evidence" value="ECO:0007669"/>
    <property type="project" value="UniProtKB-KW"/>
</dbReference>
<evidence type="ECO:0000256" key="3">
    <source>
        <dbReference type="ARBA" id="ARBA00022741"/>
    </source>
</evidence>
<dbReference type="AlphaFoldDB" id="A0A1S7LFH2"/>
<evidence type="ECO:0000256" key="1">
    <source>
        <dbReference type="ARBA" id="ARBA00004651"/>
    </source>
</evidence>
<keyword evidence="4 11" id="KW-0067">ATP-binding</keyword>
<sequence length="578" mass="62418">MRDLLATLRRPIILAAGISVGVNLLMLVSPIFMMQLFDRVLTSGHRETLFVLAAMAMVALLTLGLLDALRQMVMVRASHWMERTCGEGLIDAALQRQIRSGEAFQQIGRLRSFLASQGLFALLDAPWVILFTIFLWWMHPWLGMAALAGAVMLLAIALLAERAHRGPVNRATRHQAASRDLLESALQSRDAVSAMAMRQPLINLWQRANGDAIAQQQQAGERNGMLTGLTRFIRLAVQISVLSLGALLVLDNQLTAGGMIAASIMLGRCLAPVEQSIGAWRGLVKARSAWHYLQDISLHSATKQRTELPSPRAEVSLKETSYRPSSEQPAIIHPMSFALNPGEIVALLGPSGSGKSTLCRLLAGALEPSSGEVQLDGRAITGWNSDQVGQHVGFLPQGVELLPGTLKQNIARFSEATDAAVVEAASMAGVDELIRALPEGYESVIDPGHSHQLSMGQRQRIGLARTLFGQPKLLILDEPDAHLDASGDQALQQALRAAKGWGATIVVVTHRPNLLAIADRMAILHQGKLVRIGSREEVLKPVPMADTPSQPVPAQKTKTPSISPSWAHGGQSTLSLRS</sequence>
<evidence type="ECO:0000256" key="6">
    <source>
        <dbReference type="ARBA" id="ARBA00023136"/>
    </source>
</evidence>
<feature type="transmembrane region" description="Helical" evidence="8">
    <location>
        <begin position="49"/>
        <end position="69"/>
    </location>
</feature>
<protein>
    <submittedName>
        <fullName evidence="11">Alkaline protease secretion ATP-binding protein aprD</fullName>
    </submittedName>
</protein>
<feature type="domain" description="ABC transporter" evidence="9">
    <location>
        <begin position="315"/>
        <end position="551"/>
    </location>
</feature>
<dbReference type="NCBIfam" id="TIGR01842">
    <property type="entry name" value="type_I_sec_PrtD"/>
    <property type="match status" value="1"/>
</dbReference>
<comment type="subcellular location">
    <subcellularLocation>
        <location evidence="1">Cell membrane</location>
        <topology evidence="1">Multi-pass membrane protein</topology>
    </subcellularLocation>
</comment>
<accession>A0A1S7LFH2</accession>
<dbReference type="GO" id="GO:0030256">
    <property type="term" value="C:type I protein secretion system complex"/>
    <property type="evidence" value="ECO:0007669"/>
    <property type="project" value="InterPro"/>
</dbReference>
<feature type="transmembrane region" description="Helical" evidence="8">
    <location>
        <begin position="12"/>
        <end position="37"/>
    </location>
</feature>
<evidence type="ECO:0000259" key="9">
    <source>
        <dbReference type="PROSITE" id="PS50893"/>
    </source>
</evidence>
<dbReference type="InterPro" id="IPR011527">
    <property type="entry name" value="ABC1_TM_dom"/>
</dbReference>
<dbReference type="Gene3D" id="3.40.50.300">
    <property type="entry name" value="P-loop containing nucleotide triphosphate hydrolases"/>
    <property type="match status" value="1"/>
</dbReference>
<reference evidence="11" key="1">
    <citation type="submission" date="2015-04" db="EMBL/GenBank/DDBJ databases">
        <authorList>
            <person name="Syromyatnikov M.Y."/>
            <person name="Popov V.N."/>
        </authorList>
    </citation>
    <scope>NUCLEOTIDE SEQUENCE</scope>
    <source>
        <strain evidence="11">MO-1</strain>
    </source>
</reference>
<dbReference type="PROSITE" id="PS50929">
    <property type="entry name" value="ABC_TM1F"/>
    <property type="match status" value="1"/>
</dbReference>